<dbReference type="Gene3D" id="3.30.70.120">
    <property type="match status" value="1"/>
</dbReference>
<evidence type="ECO:0000256" key="1">
    <source>
        <dbReference type="RuleBase" id="RU003936"/>
    </source>
</evidence>
<dbReference type="GO" id="GO:0005524">
    <property type="term" value="F:ATP binding"/>
    <property type="evidence" value="ECO:0007669"/>
    <property type="project" value="TreeGrafter"/>
</dbReference>
<accession>A0A1M4S4R5</accession>
<protein>
    <submittedName>
        <fullName evidence="2">Nitrogen regulatory protein P-II family</fullName>
    </submittedName>
</protein>
<dbReference type="GO" id="GO:0030234">
    <property type="term" value="F:enzyme regulator activity"/>
    <property type="evidence" value="ECO:0007669"/>
    <property type="project" value="InterPro"/>
</dbReference>
<dbReference type="PANTHER" id="PTHR30115">
    <property type="entry name" value="NITROGEN REGULATORY PROTEIN P-II"/>
    <property type="match status" value="1"/>
</dbReference>
<dbReference type="Proteomes" id="UP000184251">
    <property type="component" value="Unassembled WGS sequence"/>
</dbReference>
<reference evidence="2 3" key="1">
    <citation type="submission" date="2016-11" db="EMBL/GenBank/DDBJ databases">
        <authorList>
            <person name="Jaros S."/>
            <person name="Januszkiewicz K."/>
            <person name="Wedrychowicz H."/>
        </authorList>
    </citation>
    <scope>NUCLEOTIDE SEQUENCE [LARGE SCALE GENOMIC DNA]</scope>
    <source>
        <strain evidence="2 3">DSM 14828</strain>
    </source>
</reference>
<dbReference type="SUPFAM" id="SSF54913">
    <property type="entry name" value="GlnB-like"/>
    <property type="match status" value="1"/>
</dbReference>
<dbReference type="PROSITE" id="PS51343">
    <property type="entry name" value="PII_GLNB_DOM"/>
    <property type="match status" value="1"/>
</dbReference>
<dbReference type="InterPro" id="IPR015867">
    <property type="entry name" value="N-reg_PII/ATP_PRibTrfase_C"/>
</dbReference>
<dbReference type="PANTHER" id="PTHR30115:SF11">
    <property type="entry name" value="NITROGEN REGULATORY PROTEIN P-II HOMOLOG"/>
    <property type="match status" value="1"/>
</dbReference>
<dbReference type="OrthoDB" id="9802729at2"/>
<dbReference type="InterPro" id="IPR002187">
    <property type="entry name" value="N-reg_PII"/>
</dbReference>
<dbReference type="PROSITE" id="PS00638">
    <property type="entry name" value="PII_GLNB_CTER"/>
    <property type="match status" value="1"/>
</dbReference>
<comment type="similarity">
    <text evidence="1">Belongs to the P(II) protein family.</text>
</comment>
<dbReference type="SMART" id="SM00938">
    <property type="entry name" value="P-II"/>
    <property type="match status" value="1"/>
</dbReference>
<organism evidence="2 3">
    <name type="scientific">Alkalibacter saccharofermentans DSM 14828</name>
    <dbReference type="NCBI Taxonomy" id="1120975"/>
    <lineage>
        <taxon>Bacteria</taxon>
        <taxon>Bacillati</taxon>
        <taxon>Bacillota</taxon>
        <taxon>Clostridia</taxon>
        <taxon>Eubacteriales</taxon>
        <taxon>Eubacteriaceae</taxon>
        <taxon>Alkalibacter</taxon>
    </lineage>
</organism>
<dbReference type="InterPro" id="IPR017918">
    <property type="entry name" value="N-reg_PII_CS"/>
</dbReference>
<dbReference type="GO" id="GO:0005829">
    <property type="term" value="C:cytosol"/>
    <property type="evidence" value="ECO:0007669"/>
    <property type="project" value="TreeGrafter"/>
</dbReference>
<dbReference type="PRINTS" id="PR00340">
    <property type="entry name" value="PIIGLNB"/>
</dbReference>
<dbReference type="RefSeq" id="WP_073269027.1">
    <property type="nucleotide sequence ID" value="NZ_FQTU01000001.1"/>
</dbReference>
<gene>
    <name evidence="2" type="ORF">SAMN02746064_00012</name>
</gene>
<dbReference type="Pfam" id="PF00543">
    <property type="entry name" value="P-II"/>
    <property type="match status" value="1"/>
</dbReference>
<proteinExistence type="inferred from homology"/>
<keyword evidence="3" id="KW-1185">Reference proteome</keyword>
<dbReference type="InterPro" id="IPR011322">
    <property type="entry name" value="N-reg_PII-like_a/b"/>
</dbReference>
<dbReference type="EMBL" id="FQTU01000001">
    <property type="protein sequence ID" value="SHE27007.1"/>
    <property type="molecule type" value="Genomic_DNA"/>
</dbReference>
<dbReference type="GO" id="GO:0006808">
    <property type="term" value="P:regulation of nitrogen utilization"/>
    <property type="evidence" value="ECO:0007669"/>
    <property type="project" value="InterPro"/>
</dbReference>
<evidence type="ECO:0000313" key="2">
    <source>
        <dbReference type="EMBL" id="SHE27007.1"/>
    </source>
</evidence>
<dbReference type="AlphaFoldDB" id="A0A1M4S4R5"/>
<dbReference type="STRING" id="1120975.SAMN02746064_00012"/>
<evidence type="ECO:0000313" key="3">
    <source>
        <dbReference type="Proteomes" id="UP000184251"/>
    </source>
</evidence>
<name>A0A1M4S4R5_9FIRM</name>
<sequence>MKEIMAVIRMNKMNETKNALSEAGYPSMLCKKVTGRGKKMVNMDILEDLIEGKEIDNPHLIETITENNRFIAKRLIYLVVHDEDVKSVIDLLIDVNQTGNMGDGKIFVCPVDDAIRVRTDECGDLAI</sequence>